<dbReference type="GO" id="GO:0016020">
    <property type="term" value="C:membrane"/>
    <property type="evidence" value="ECO:0007669"/>
    <property type="project" value="UniProtKB-SubCell"/>
</dbReference>
<evidence type="ECO:0000313" key="9">
    <source>
        <dbReference type="Proteomes" id="UP001604336"/>
    </source>
</evidence>
<dbReference type="EMBL" id="JBFOLK010000013">
    <property type="protein sequence ID" value="KAL2467005.1"/>
    <property type="molecule type" value="Genomic_DNA"/>
</dbReference>
<dbReference type="GO" id="GO:0016192">
    <property type="term" value="P:vesicle-mediated transport"/>
    <property type="evidence" value="ECO:0007669"/>
    <property type="project" value="UniProtKB-ARBA"/>
</dbReference>
<dbReference type="Pfam" id="PF03208">
    <property type="entry name" value="PRA1"/>
    <property type="match status" value="1"/>
</dbReference>
<sequence>MPFPPLTTTYSSGTVVPATDSASTYTTIPISSSDVVSRSIQNLSAFLSRCRPWMEFLATSSAIDVPSSVSDAGLRLRRNANYFSVNYAIIISACAAVSLIGAPIELIINGSVYFMWLILHFFREDPLLIWGRHVSDRAIVVSLVLVSIAAIWFTGALNNLWIGIGTGLLVSAIHGVLRNPEAIFLDENDAVSNGLIASKSTVSSPHGGGISYNLPL</sequence>
<dbReference type="GO" id="GO:0005783">
    <property type="term" value="C:endoplasmic reticulum"/>
    <property type="evidence" value="ECO:0007669"/>
    <property type="project" value="UniProtKB-ARBA"/>
</dbReference>
<protein>
    <recommendedName>
        <fullName evidence="7">PRA1 family protein</fullName>
    </recommendedName>
</protein>
<evidence type="ECO:0000313" key="8">
    <source>
        <dbReference type="EMBL" id="KAL2467005.1"/>
    </source>
</evidence>
<evidence type="ECO:0000256" key="4">
    <source>
        <dbReference type="ARBA" id="ARBA00022692"/>
    </source>
</evidence>
<keyword evidence="5 7" id="KW-1133">Transmembrane helix</keyword>
<name>A0ABD1PT03_9LAMI</name>
<gene>
    <name evidence="8" type="ORF">Adt_42856</name>
</gene>
<evidence type="ECO:0000256" key="7">
    <source>
        <dbReference type="RuleBase" id="RU363107"/>
    </source>
</evidence>
<feature type="transmembrane region" description="Helical" evidence="7">
    <location>
        <begin position="134"/>
        <end position="154"/>
    </location>
</feature>
<dbReference type="PANTHER" id="PTHR19317:SF53">
    <property type="entry name" value="PRA1 FAMILY PROTEIN G1"/>
    <property type="match status" value="1"/>
</dbReference>
<evidence type="ECO:0000256" key="6">
    <source>
        <dbReference type="ARBA" id="ARBA00023136"/>
    </source>
</evidence>
<organism evidence="8 9">
    <name type="scientific">Abeliophyllum distichum</name>
    <dbReference type="NCBI Taxonomy" id="126358"/>
    <lineage>
        <taxon>Eukaryota</taxon>
        <taxon>Viridiplantae</taxon>
        <taxon>Streptophyta</taxon>
        <taxon>Embryophyta</taxon>
        <taxon>Tracheophyta</taxon>
        <taxon>Spermatophyta</taxon>
        <taxon>Magnoliopsida</taxon>
        <taxon>eudicotyledons</taxon>
        <taxon>Gunneridae</taxon>
        <taxon>Pentapetalae</taxon>
        <taxon>asterids</taxon>
        <taxon>lamiids</taxon>
        <taxon>Lamiales</taxon>
        <taxon>Oleaceae</taxon>
        <taxon>Forsythieae</taxon>
        <taxon>Abeliophyllum</taxon>
    </lineage>
</organism>
<dbReference type="PANTHER" id="PTHR19317">
    <property type="entry name" value="PRENYLATED RAB ACCEPTOR 1-RELATED"/>
    <property type="match status" value="1"/>
</dbReference>
<comment type="function">
    <text evidence="1 7">May be involved in both secretory and endocytic intracellular trafficking in the endosomal/prevacuolar compartments.</text>
</comment>
<keyword evidence="7" id="KW-0813">Transport</keyword>
<evidence type="ECO:0000256" key="1">
    <source>
        <dbReference type="ARBA" id="ARBA00002501"/>
    </source>
</evidence>
<evidence type="ECO:0000256" key="5">
    <source>
        <dbReference type="ARBA" id="ARBA00022989"/>
    </source>
</evidence>
<keyword evidence="6 7" id="KW-0472">Membrane</keyword>
<proteinExistence type="inferred from homology"/>
<dbReference type="Proteomes" id="UP001604336">
    <property type="component" value="Unassembled WGS sequence"/>
</dbReference>
<feature type="transmembrane region" description="Helical" evidence="7">
    <location>
        <begin position="80"/>
        <end position="100"/>
    </location>
</feature>
<comment type="subcellular location">
    <subcellularLocation>
        <location evidence="2 7">Membrane</location>
        <topology evidence="2 7">Multi-pass membrane protein</topology>
    </subcellularLocation>
</comment>
<reference evidence="9" key="1">
    <citation type="submission" date="2024-07" db="EMBL/GenBank/DDBJ databases">
        <title>Two chromosome-level genome assemblies of Korean endemic species Abeliophyllum distichum and Forsythia ovata (Oleaceae).</title>
        <authorList>
            <person name="Jang H."/>
        </authorList>
    </citation>
    <scope>NUCLEOTIDE SEQUENCE [LARGE SCALE GENOMIC DNA]</scope>
</reference>
<evidence type="ECO:0000256" key="2">
    <source>
        <dbReference type="ARBA" id="ARBA00004141"/>
    </source>
</evidence>
<comment type="similarity">
    <text evidence="3 7">Belongs to the PRA1 family.</text>
</comment>
<dbReference type="InterPro" id="IPR004895">
    <property type="entry name" value="Prenylated_rab_accept_PRA1"/>
</dbReference>
<accession>A0ABD1PT03</accession>
<keyword evidence="4 7" id="KW-0812">Transmembrane</keyword>
<evidence type="ECO:0000256" key="3">
    <source>
        <dbReference type="ARBA" id="ARBA00006483"/>
    </source>
</evidence>
<keyword evidence="9" id="KW-1185">Reference proteome</keyword>
<comment type="caution">
    <text evidence="8">The sequence shown here is derived from an EMBL/GenBank/DDBJ whole genome shotgun (WGS) entry which is preliminary data.</text>
</comment>
<dbReference type="AlphaFoldDB" id="A0ABD1PT03"/>